<keyword evidence="2" id="KW-1185">Reference proteome</keyword>
<proteinExistence type="predicted"/>
<dbReference type="OrthoDB" id="3525816at2759"/>
<dbReference type="EMBL" id="HF936168">
    <property type="protein sequence ID" value="CCX15423.1"/>
    <property type="molecule type" value="Genomic_DNA"/>
</dbReference>
<reference evidence="1 2" key="1">
    <citation type="journal article" date="2013" name="PLoS Genet.">
        <title>The genome and development-dependent transcriptomes of Pyronema confluens: a window into fungal evolution.</title>
        <authorList>
            <person name="Traeger S."/>
            <person name="Altegoer F."/>
            <person name="Freitag M."/>
            <person name="Gabaldon T."/>
            <person name="Kempken F."/>
            <person name="Kumar A."/>
            <person name="Marcet-Houben M."/>
            <person name="Poggeler S."/>
            <person name="Stajich J.E."/>
            <person name="Nowrousian M."/>
        </authorList>
    </citation>
    <scope>NUCLEOTIDE SEQUENCE [LARGE SCALE GENOMIC DNA]</scope>
    <source>
        <strain evidence="2">CBS 100304</strain>
        <tissue evidence="1">Vegetative mycelium</tissue>
    </source>
</reference>
<organism evidence="1 2">
    <name type="scientific">Pyronema omphalodes (strain CBS 100304)</name>
    <name type="common">Pyronema confluens</name>
    <dbReference type="NCBI Taxonomy" id="1076935"/>
    <lineage>
        <taxon>Eukaryota</taxon>
        <taxon>Fungi</taxon>
        <taxon>Dikarya</taxon>
        <taxon>Ascomycota</taxon>
        <taxon>Pezizomycotina</taxon>
        <taxon>Pezizomycetes</taxon>
        <taxon>Pezizales</taxon>
        <taxon>Pyronemataceae</taxon>
        <taxon>Pyronema</taxon>
    </lineage>
</organism>
<dbReference type="Proteomes" id="UP000018144">
    <property type="component" value="Unassembled WGS sequence"/>
</dbReference>
<sequence>MHGRILNEGTSEAEVVLGFCTPSHHWRGVFSERDLVSDSQIASVLVNSGVYAAIINACCSAKPSTTSLSNLAKTLIFEGVPSVIVNSNVLQGNGVGVEVFMKAFCEGLLMDAQHALDIVDAENKVLFLYGQAGYGKTVLLRDCEKWWLDSGWINGTIYIDLTEYSSKKYQGDSGKVP</sequence>
<name>U4LMP3_PYROM</name>
<evidence type="ECO:0000313" key="1">
    <source>
        <dbReference type="EMBL" id="CCX15423.1"/>
    </source>
</evidence>
<dbReference type="AlphaFoldDB" id="U4LMP3"/>
<evidence type="ECO:0000313" key="2">
    <source>
        <dbReference type="Proteomes" id="UP000018144"/>
    </source>
</evidence>
<accession>U4LMP3</accession>
<protein>
    <submittedName>
        <fullName evidence="1">Similar to FHA domain protein [Moorea producta 3L] acc. no. ZP_08428365</fullName>
    </submittedName>
</protein>
<gene>
    <name evidence="1" type="ORF">PCON_01698</name>
</gene>